<keyword evidence="7" id="KW-0804">Transcription</keyword>
<protein>
    <submittedName>
        <fullName evidence="9">Transcriptional activator FlhD</fullName>
    </submittedName>
</protein>
<keyword evidence="3" id="KW-0805">Transcription regulation</keyword>
<dbReference type="EMBL" id="SOEC01000020">
    <property type="protein sequence ID" value="TDX24798.1"/>
    <property type="molecule type" value="Genomic_DNA"/>
</dbReference>
<reference evidence="9 10" key="1">
    <citation type="submission" date="2019-03" db="EMBL/GenBank/DDBJ databases">
        <title>Freshwater and sediment microbial communities from various areas in North America, analyzing microbe dynamics in response to fracking.</title>
        <authorList>
            <person name="Lamendella R."/>
        </authorList>
    </citation>
    <scope>NUCLEOTIDE SEQUENCE [LARGE SCALE GENOMIC DNA]</scope>
    <source>
        <strain evidence="9 10">6_TX</strain>
    </source>
</reference>
<keyword evidence="4" id="KW-0238">DNA-binding</keyword>
<dbReference type="GO" id="GO:0045893">
    <property type="term" value="P:positive regulation of DNA-templated transcription"/>
    <property type="evidence" value="ECO:0007669"/>
    <property type="project" value="InterPro"/>
</dbReference>
<evidence type="ECO:0000256" key="5">
    <source>
        <dbReference type="ARBA" id="ARBA00023157"/>
    </source>
</evidence>
<evidence type="ECO:0000313" key="10">
    <source>
        <dbReference type="Proteomes" id="UP000294489"/>
    </source>
</evidence>
<evidence type="ECO:0000256" key="3">
    <source>
        <dbReference type="ARBA" id="ARBA00023015"/>
    </source>
</evidence>
<dbReference type="Pfam" id="PF05247">
    <property type="entry name" value="FlhD"/>
    <property type="match status" value="1"/>
</dbReference>
<evidence type="ECO:0000256" key="4">
    <source>
        <dbReference type="ARBA" id="ARBA00023125"/>
    </source>
</evidence>
<gene>
    <name evidence="9" type="ORF">DFO67_12043</name>
</gene>
<proteinExistence type="predicted"/>
<dbReference type="Proteomes" id="UP000294489">
    <property type="component" value="Unassembled WGS sequence"/>
</dbReference>
<evidence type="ECO:0000256" key="6">
    <source>
        <dbReference type="ARBA" id="ARBA00023159"/>
    </source>
</evidence>
<keyword evidence="1" id="KW-0963">Cytoplasm</keyword>
<evidence type="ECO:0000313" key="9">
    <source>
        <dbReference type="EMBL" id="TDX24798.1"/>
    </source>
</evidence>
<sequence>MHHGSLINEIQEVNLAYLLLAQKMIEDDRDTAMFRLKITAGMADLVTSLSTKQLTQMVRSSQLLCRLALGENDQWLRWSR</sequence>
<dbReference type="AlphaFoldDB" id="A0A4R8FLI5"/>
<dbReference type="GO" id="GO:0003677">
    <property type="term" value="F:DNA binding"/>
    <property type="evidence" value="ECO:0007669"/>
    <property type="project" value="UniProtKB-KW"/>
</dbReference>
<keyword evidence="2" id="KW-1005">Bacterial flagellum biogenesis</keyword>
<dbReference type="Gene3D" id="1.10.4000.10">
    <property type="entry name" value="Flagellar transcriptional activator FlhD"/>
    <property type="match status" value="1"/>
</dbReference>
<comment type="caution">
    <text evidence="9">The sequence shown here is derived from an EMBL/GenBank/DDBJ whole genome shotgun (WGS) entry which is preliminary data.</text>
</comment>
<dbReference type="GO" id="GO:0044780">
    <property type="term" value="P:bacterial-type flagellum assembly"/>
    <property type="evidence" value="ECO:0007669"/>
    <property type="project" value="InterPro"/>
</dbReference>
<keyword evidence="5" id="KW-1015">Disulfide bond</keyword>
<dbReference type="SUPFAM" id="SSF63592">
    <property type="entry name" value="Flagellar transcriptional activator FlhD"/>
    <property type="match status" value="1"/>
</dbReference>
<dbReference type="RefSeq" id="WP_134020054.1">
    <property type="nucleotide sequence ID" value="NZ_SOEC01000020.1"/>
</dbReference>
<evidence type="ECO:0000256" key="1">
    <source>
        <dbReference type="ARBA" id="ARBA00022490"/>
    </source>
</evidence>
<evidence type="ECO:0000256" key="7">
    <source>
        <dbReference type="ARBA" id="ARBA00023163"/>
    </source>
</evidence>
<name>A0A4R8FLI5_9GAMM</name>
<evidence type="ECO:0000256" key="8">
    <source>
        <dbReference type="ARBA" id="ARBA00025431"/>
    </source>
</evidence>
<keyword evidence="6" id="KW-0010">Activator</keyword>
<comment type="function">
    <text evidence="8">Functions in complex with FlhC as a master transcriptional regulator that regulates transcription of several flagellar and non-flagellar operons by binding to their promoter region. Activates expression of class 2 flagellar genes, including fliA, which is a flagellum-specific sigma factor that turns on the class 3 genes. Also regulates genes whose products function in a variety of physiological pathways.</text>
</comment>
<organism evidence="9 10">
    <name type="scientific">Modicisalibacter xianhensis</name>
    <dbReference type="NCBI Taxonomy" id="442341"/>
    <lineage>
        <taxon>Bacteria</taxon>
        <taxon>Pseudomonadati</taxon>
        <taxon>Pseudomonadota</taxon>
        <taxon>Gammaproteobacteria</taxon>
        <taxon>Oceanospirillales</taxon>
        <taxon>Halomonadaceae</taxon>
        <taxon>Modicisalibacter</taxon>
    </lineage>
</organism>
<dbReference type="InterPro" id="IPR036194">
    <property type="entry name" value="FlhD_sf"/>
</dbReference>
<dbReference type="OrthoDB" id="5298036at2"/>
<evidence type="ECO:0000256" key="2">
    <source>
        <dbReference type="ARBA" id="ARBA00022795"/>
    </source>
</evidence>
<dbReference type="InterPro" id="IPR023559">
    <property type="entry name" value="Flagellar_FlhD"/>
</dbReference>
<accession>A0A4R8FLI5</accession>